<dbReference type="InterPro" id="IPR004875">
    <property type="entry name" value="DDE_SF_endonuclease_dom"/>
</dbReference>
<reference evidence="3" key="1">
    <citation type="submission" date="2025-08" db="UniProtKB">
        <authorList>
            <consortium name="RefSeq"/>
        </authorList>
    </citation>
    <scope>IDENTIFICATION</scope>
    <source>
        <tissue evidence="3">Whole insect</tissue>
    </source>
</reference>
<feature type="domain" description="DDE-1" evidence="2">
    <location>
        <begin position="6"/>
        <end position="121"/>
    </location>
</feature>
<dbReference type="InParanoid" id="A0A6P7H8A8"/>
<accession>A0A6P7H8A8</accession>
<feature type="compositionally biased region" description="Low complexity" evidence="1">
    <location>
        <begin position="360"/>
        <end position="369"/>
    </location>
</feature>
<dbReference type="GO" id="GO:0005634">
    <property type="term" value="C:nucleus"/>
    <property type="evidence" value="ECO:0007669"/>
    <property type="project" value="TreeGrafter"/>
</dbReference>
<dbReference type="InterPro" id="IPR036397">
    <property type="entry name" value="RNaseH_sf"/>
</dbReference>
<dbReference type="GO" id="GO:0003677">
    <property type="term" value="F:DNA binding"/>
    <property type="evidence" value="ECO:0007669"/>
    <property type="project" value="TreeGrafter"/>
</dbReference>
<dbReference type="Gene3D" id="3.30.420.10">
    <property type="entry name" value="Ribonuclease H-like superfamily/Ribonuclease H"/>
    <property type="match status" value="1"/>
</dbReference>
<organism evidence="3">
    <name type="scientific">Diabrotica virgifera virgifera</name>
    <name type="common">western corn rootworm</name>
    <dbReference type="NCBI Taxonomy" id="50390"/>
    <lineage>
        <taxon>Eukaryota</taxon>
        <taxon>Metazoa</taxon>
        <taxon>Ecdysozoa</taxon>
        <taxon>Arthropoda</taxon>
        <taxon>Hexapoda</taxon>
        <taxon>Insecta</taxon>
        <taxon>Pterygota</taxon>
        <taxon>Neoptera</taxon>
        <taxon>Endopterygota</taxon>
        <taxon>Coleoptera</taxon>
        <taxon>Polyphaga</taxon>
        <taxon>Cucujiformia</taxon>
        <taxon>Chrysomeloidea</taxon>
        <taxon>Chrysomelidae</taxon>
        <taxon>Galerucinae</taxon>
        <taxon>Diabroticina</taxon>
        <taxon>Diabroticites</taxon>
        <taxon>Diabrotica</taxon>
    </lineage>
</organism>
<evidence type="ECO:0000259" key="2">
    <source>
        <dbReference type="Pfam" id="PF03184"/>
    </source>
</evidence>
<proteinExistence type="predicted"/>
<dbReference type="PANTHER" id="PTHR19303">
    <property type="entry name" value="TRANSPOSON"/>
    <property type="match status" value="1"/>
</dbReference>
<protein>
    <submittedName>
        <fullName evidence="3">Uncharacterized protein LOC114347427 isoform X1</fullName>
    </submittedName>
</protein>
<dbReference type="RefSeq" id="XP_028153933.1">
    <property type="nucleotide sequence ID" value="XM_028298132.1"/>
</dbReference>
<sequence>MNMESFYEYIANCFYQWLEKHRVQLPIVLFLDGHTSHISLALSEFCKEKGIILVALLPNSTHVLQPLDVAVFRPVKATWRNVVHDFRLNHEMAKIKRTDFSGLVKICFDKCLKEETIKNGFKWCGLFPFNASKVQYNKLFKTKTNIAEPSTGTFEIPNKDQNNQETQEFKQQFESRLASETLCSFKSSGSSWQGDPTFEKLFVYWKSLDDKNLDVKLDDKNEDLQITLNDTTFINNISSIGNFNEDNWDVLDFEVQENGNLAMSSVNSSTIDDLQELFSDKNNLEPGNNFDVNEFKDYDSIAKTPEKLVTRSETNFERTDLKLVLESPQRTQNDIFEQLNKGDTERLPSNTHVSPLQHTENQQQPEQQNYNKDNDINAN</sequence>
<name>A0A6P7H8A8_DIAVI</name>
<gene>
    <name evidence="3" type="primary">LOC114347427</name>
</gene>
<dbReference type="PANTHER" id="PTHR19303:SF71">
    <property type="entry name" value="ZINC FINGER PHD-TYPE DOMAIN-CONTAINING PROTEIN"/>
    <property type="match status" value="1"/>
</dbReference>
<dbReference type="AlphaFoldDB" id="A0A6P7H8A8"/>
<evidence type="ECO:0000256" key="1">
    <source>
        <dbReference type="SAM" id="MobiDB-lite"/>
    </source>
</evidence>
<feature type="compositionally biased region" description="Polar residues" evidence="1">
    <location>
        <begin position="347"/>
        <end position="359"/>
    </location>
</feature>
<evidence type="ECO:0000313" key="3">
    <source>
        <dbReference type="RefSeq" id="XP_028153933.1"/>
    </source>
</evidence>
<dbReference type="Pfam" id="PF03184">
    <property type="entry name" value="DDE_1"/>
    <property type="match status" value="1"/>
</dbReference>
<dbReference type="InterPro" id="IPR050863">
    <property type="entry name" value="CenT-Element_Derived"/>
</dbReference>
<feature type="region of interest" description="Disordered" evidence="1">
    <location>
        <begin position="339"/>
        <end position="379"/>
    </location>
</feature>